<keyword evidence="5" id="KW-1185">Reference proteome</keyword>
<sequence>MRVLFSAAPLTGRSSALLPLARAFAARGDRIAFLSPCLPGPAVQELGFAHLHSGPAGDLLQGPGAAASRLEAHGERSLHLAQNWRPDLVINEPYDFTGVFVAQALRRPLATVANGPAAPADYVSALTGSVTNWFTRHRLTPPGTVPAGQWMINTRPEALGAWPVPAGVTALTLRAPRREGREPLPPAGRRPRVVVALGAHFGDRSTVHRVLNGLTTGRHPEIVVRSNSLATTSPLSKYVTRAAFRPSSDRIGQVGAALVHGGGETVLNLLSQGIPLAVLPLGPGQFVEAVLTQRAGCGVAVLVPPGQLKHLDTLKLRSVMAEVMGNPWYRANAERVQQEMAAMPSAPDVAETIARTVDPGPRIRPARIRLTPPTGTEKIDRTRISRRSLGVSTPS</sequence>
<dbReference type="Pfam" id="PF21036">
    <property type="entry name" value="EryCIII-like_N"/>
    <property type="match status" value="1"/>
</dbReference>
<dbReference type="Pfam" id="PF06722">
    <property type="entry name" value="EryCIII-like_C"/>
    <property type="match status" value="1"/>
</dbReference>
<protein>
    <submittedName>
        <fullName evidence="4">Salmochelin biosynthesis C-glycosyltransferase IroB</fullName>
    </submittedName>
</protein>
<keyword evidence="1" id="KW-0808">Transferase</keyword>
<evidence type="ECO:0000313" key="4">
    <source>
        <dbReference type="EMBL" id="GAA3620350.1"/>
    </source>
</evidence>
<evidence type="ECO:0000256" key="1">
    <source>
        <dbReference type="ARBA" id="ARBA00022679"/>
    </source>
</evidence>
<dbReference type="SUPFAM" id="SSF53756">
    <property type="entry name" value="UDP-Glycosyltransferase/glycogen phosphorylase"/>
    <property type="match status" value="1"/>
</dbReference>
<evidence type="ECO:0000313" key="5">
    <source>
        <dbReference type="Proteomes" id="UP001501074"/>
    </source>
</evidence>
<comment type="caution">
    <text evidence="4">The sequence shown here is derived from an EMBL/GenBank/DDBJ whole genome shotgun (WGS) entry which is preliminary data.</text>
</comment>
<reference evidence="5" key="1">
    <citation type="journal article" date="2019" name="Int. J. Syst. Evol. Microbiol.">
        <title>The Global Catalogue of Microorganisms (GCM) 10K type strain sequencing project: providing services to taxonomists for standard genome sequencing and annotation.</title>
        <authorList>
            <consortium name="The Broad Institute Genomics Platform"/>
            <consortium name="The Broad Institute Genome Sequencing Center for Infectious Disease"/>
            <person name="Wu L."/>
            <person name="Ma J."/>
        </authorList>
    </citation>
    <scope>NUCLEOTIDE SEQUENCE [LARGE SCALE GENOMIC DNA]</scope>
    <source>
        <strain evidence="5">JCM 16902</strain>
    </source>
</reference>
<accession>A0ABP6ZW35</accession>
<dbReference type="Proteomes" id="UP001501074">
    <property type="component" value="Unassembled WGS sequence"/>
</dbReference>
<feature type="domain" description="Erythromycin biosynthesis protein CIII-like N-terminal" evidence="3">
    <location>
        <begin position="79"/>
        <end position="151"/>
    </location>
</feature>
<dbReference type="InterPro" id="IPR048284">
    <property type="entry name" value="EryCIII-like_N"/>
</dbReference>
<feature type="domain" description="Erythromycin biosynthesis protein CIII-like C-terminal" evidence="2">
    <location>
        <begin position="221"/>
        <end position="353"/>
    </location>
</feature>
<evidence type="ECO:0000259" key="3">
    <source>
        <dbReference type="Pfam" id="PF21036"/>
    </source>
</evidence>
<name>A0ABP6ZW35_9ACTN</name>
<dbReference type="InterPro" id="IPR010610">
    <property type="entry name" value="EryCIII-like_C"/>
</dbReference>
<organism evidence="4 5">
    <name type="scientific">Kineosporia mesophila</name>
    <dbReference type="NCBI Taxonomy" id="566012"/>
    <lineage>
        <taxon>Bacteria</taxon>
        <taxon>Bacillati</taxon>
        <taxon>Actinomycetota</taxon>
        <taxon>Actinomycetes</taxon>
        <taxon>Kineosporiales</taxon>
        <taxon>Kineosporiaceae</taxon>
        <taxon>Kineosporia</taxon>
    </lineage>
</organism>
<proteinExistence type="predicted"/>
<dbReference type="RefSeq" id="WP_231481050.1">
    <property type="nucleotide sequence ID" value="NZ_BAAAZO010000006.1"/>
</dbReference>
<dbReference type="Gene3D" id="3.40.50.2000">
    <property type="entry name" value="Glycogen Phosphorylase B"/>
    <property type="match status" value="2"/>
</dbReference>
<dbReference type="EMBL" id="BAAAZO010000006">
    <property type="protein sequence ID" value="GAA3620350.1"/>
    <property type="molecule type" value="Genomic_DNA"/>
</dbReference>
<gene>
    <name evidence="4" type="primary">iroB</name>
    <name evidence="4" type="ORF">GCM10022223_41560</name>
</gene>
<evidence type="ECO:0000259" key="2">
    <source>
        <dbReference type="Pfam" id="PF06722"/>
    </source>
</evidence>